<dbReference type="Pfam" id="PF00535">
    <property type="entry name" value="Glycos_transf_2"/>
    <property type="match status" value="1"/>
</dbReference>
<comment type="caution">
    <text evidence="6">The sequence shown here is derived from an EMBL/GenBank/DDBJ whole genome shotgun (WGS) entry which is preliminary data.</text>
</comment>
<dbReference type="EC" id="2.4.-.-" evidence="6"/>
<keyword evidence="4 6" id="KW-0808">Transferase</keyword>
<comment type="similarity">
    <text evidence="2">Belongs to the glycosyltransferase 2 family.</text>
</comment>
<reference evidence="6 7" key="1">
    <citation type="submission" date="2023-09" db="EMBL/GenBank/DDBJ databases">
        <title>Microbacterium fusihabitans sp. nov., Microbacterium phycihabitans sp. nov., and Microbacterium cervinum sp. nov., isolated from dried seaweeds of beach.</title>
        <authorList>
            <person name="Lee S.D."/>
        </authorList>
    </citation>
    <scope>NUCLEOTIDE SEQUENCE [LARGE SCALE GENOMIC DNA]</scope>
    <source>
        <strain evidence="6 7">KSW4-17</strain>
    </source>
</reference>
<dbReference type="PANTHER" id="PTHR43179">
    <property type="entry name" value="RHAMNOSYLTRANSFERASE WBBL"/>
    <property type="match status" value="1"/>
</dbReference>
<evidence type="ECO:0000256" key="2">
    <source>
        <dbReference type="ARBA" id="ARBA00006739"/>
    </source>
</evidence>
<evidence type="ECO:0000256" key="4">
    <source>
        <dbReference type="ARBA" id="ARBA00022679"/>
    </source>
</evidence>
<dbReference type="SUPFAM" id="SSF53448">
    <property type="entry name" value="Nucleotide-diphospho-sugar transferases"/>
    <property type="match status" value="1"/>
</dbReference>
<name>A0ABU3T3V4_9MICO</name>
<sequence length="325" mass="35001">MTDAPDIDIVIPVYGGWDFVRSCLLAATRQSVAARIIVVDDHSPDDTADRVAAEFPEVTLIRNDRNLGFARACNVGLAAGSARLVMLVNSDVVLEPDAVERVLAAMTAGAESRRVGSGATLLLAPDGTVDSYGIVADVTGAGFVRFHGAEPAAADPVDPPVLGPYGAVAIYVRAALDEIGLFDTNIFMYGEELDLAFRLRAAAWECVAIEGPLGTHLGGASAGRESARQRRLSGFARGYLLRKYGVLRSRWALRALAVELVVSAARLVLRRDVLSLRGRWEGWRRGAAAPTAVLPLHAVDRTIGLRESMRMRGDRYWADRPVSPR</sequence>
<proteinExistence type="inferred from homology"/>
<dbReference type="CDD" id="cd04186">
    <property type="entry name" value="GT_2_like_c"/>
    <property type="match status" value="1"/>
</dbReference>
<dbReference type="InterPro" id="IPR001173">
    <property type="entry name" value="Glyco_trans_2-like"/>
</dbReference>
<evidence type="ECO:0000256" key="3">
    <source>
        <dbReference type="ARBA" id="ARBA00022676"/>
    </source>
</evidence>
<evidence type="ECO:0000256" key="1">
    <source>
        <dbReference type="ARBA" id="ARBA00004776"/>
    </source>
</evidence>
<keyword evidence="7" id="KW-1185">Reference proteome</keyword>
<accession>A0ABU3T3V4</accession>
<feature type="domain" description="Glycosyltransferase 2-like" evidence="5">
    <location>
        <begin position="9"/>
        <end position="108"/>
    </location>
</feature>
<comment type="pathway">
    <text evidence="1">Cell wall biogenesis; cell wall polysaccharide biosynthesis.</text>
</comment>
<dbReference type="GO" id="GO:0016757">
    <property type="term" value="F:glycosyltransferase activity"/>
    <property type="evidence" value="ECO:0007669"/>
    <property type="project" value="UniProtKB-KW"/>
</dbReference>
<dbReference type="InterPro" id="IPR029044">
    <property type="entry name" value="Nucleotide-diphossugar_trans"/>
</dbReference>
<dbReference type="RefSeq" id="WP_315993334.1">
    <property type="nucleotide sequence ID" value="NZ_JAWDIS010000001.1"/>
</dbReference>
<dbReference type="EMBL" id="JAWDIS010000001">
    <property type="protein sequence ID" value="MDU0366057.1"/>
    <property type="molecule type" value="Genomic_DNA"/>
</dbReference>
<gene>
    <name evidence="6" type="ORF">RWH45_02450</name>
</gene>
<keyword evidence="3 6" id="KW-0328">Glycosyltransferase</keyword>
<evidence type="ECO:0000313" key="6">
    <source>
        <dbReference type="EMBL" id="MDU0366057.1"/>
    </source>
</evidence>
<evidence type="ECO:0000259" key="5">
    <source>
        <dbReference type="Pfam" id="PF00535"/>
    </source>
</evidence>
<evidence type="ECO:0000313" key="7">
    <source>
        <dbReference type="Proteomes" id="UP001263371"/>
    </source>
</evidence>
<dbReference type="PANTHER" id="PTHR43179:SF12">
    <property type="entry name" value="GALACTOFURANOSYLTRANSFERASE GLFT2"/>
    <property type="match status" value="1"/>
</dbReference>
<dbReference type="Gene3D" id="3.90.550.10">
    <property type="entry name" value="Spore Coat Polysaccharide Biosynthesis Protein SpsA, Chain A"/>
    <property type="match status" value="1"/>
</dbReference>
<organism evidence="6 7">
    <name type="scientific">Microbacterium galbum</name>
    <dbReference type="NCBI Taxonomy" id="3075994"/>
    <lineage>
        <taxon>Bacteria</taxon>
        <taxon>Bacillati</taxon>
        <taxon>Actinomycetota</taxon>
        <taxon>Actinomycetes</taxon>
        <taxon>Micrococcales</taxon>
        <taxon>Microbacteriaceae</taxon>
        <taxon>Microbacterium</taxon>
    </lineage>
</organism>
<protein>
    <submittedName>
        <fullName evidence="6">Glycosyltransferase family 2 protein</fullName>
        <ecNumber evidence="6">2.4.-.-</ecNumber>
    </submittedName>
</protein>
<dbReference type="Proteomes" id="UP001263371">
    <property type="component" value="Unassembled WGS sequence"/>
</dbReference>